<evidence type="ECO:0000256" key="2">
    <source>
        <dbReference type="ARBA" id="ARBA00023125"/>
    </source>
</evidence>
<evidence type="ECO:0000256" key="4">
    <source>
        <dbReference type="SAM" id="MobiDB-lite"/>
    </source>
</evidence>
<evidence type="ECO:0000256" key="3">
    <source>
        <dbReference type="ARBA" id="ARBA00023172"/>
    </source>
</evidence>
<dbReference type="GO" id="GO:0003677">
    <property type="term" value="F:DNA binding"/>
    <property type="evidence" value="ECO:0007669"/>
    <property type="project" value="UniProtKB-KW"/>
</dbReference>
<organism evidence="6 7">
    <name type="scientific">Azospirillum doebereinerae</name>
    <dbReference type="NCBI Taxonomy" id="92933"/>
    <lineage>
        <taxon>Bacteria</taxon>
        <taxon>Pseudomonadati</taxon>
        <taxon>Pseudomonadota</taxon>
        <taxon>Alphaproteobacteria</taxon>
        <taxon>Rhodospirillales</taxon>
        <taxon>Azospirillaceae</taxon>
        <taxon>Azospirillum</taxon>
    </lineage>
</organism>
<feature type="domain" description="DDE" evidence="5">
    <location>
        <begin position="54"/>
        <end position="180"/>
    </location>
</feature>
<dbReference type="PANTHER" id="PTHR35528:SF3">
    <property type="entry name" value="BLL1675 PROTEIN"/>
    <property type="match status" value="1"/>
</dbReference>
<evidence type="ECO:0000256" key="1">
    <source>
        <dbReference type="ARBA" id="ARBA00022578"/>
    </source>
</evidence>
<dbReference type="InterPro" id="IPR047930">
    <property type="entry name" value="Transpos_IS6"/>
</dbReference>
<accession>A0A433IZ22</accession>
<dbReference type="OrthoDB" id="7302624at2"/>
<keyword evidence="2" id="KW-0238">DNA-binding</keyword>
<evidence type="ECO:0000313" key="6">
    <source>
        <dbReference type="EMBL" id="RUQ58906.1"/>
    </source>
</evidence>
<sequence>LPLPFRFPLSLRMVEEMLAARGITVSHETVRQWALTFGREIADRLRRRAPRRGDKWHLDEVVLTIAGTKHYLWRAVDRDGFVLDVLVQSRRDAEAAKRLLRKLLKKQGRAPRVLVTDKLKSCAVAKRTIMPGVEHRQHKGVNNRAENSHQPTRRRERQMKRFKSPRPVQRFLSIQDPIANLFHLRRDHRPASDYHAARAQAFTAWVEVDRAPLAA</sequence>
<dbReference type="AlphaFoldDB" id="A0A433IZ22"/>
<feature type="non-terminal residue" evidence="6">
    <location>
        <position position="1"/>
    </location>
</feature>
<evidence type="ECO:0000313" key="7">
    <source>
        <dbReference type="Proteomes" id="UP000280346"/>
    </source>
</evidence>
<dbReference type="NCBIfam" id="NF033587">
    <property type="entry name" value="transpos_IS6"/>
    <property type="match status" value="1"/>
</dbReference>
<proteinExistence type="predicted"/>
<dbReference type="InterPro" id="IPR032874">
    <property type="entry name" value="DDE_dom"/>
</dbReference>
<keyword evidence="1" id="KW-0815">Transposition</keyword>
<dbReference type="Pfam" id="PF13610">
    <property type="entry name" value="DDE_Tnp_IS240"/>
    <property type="match status" value="1"/>
</dbReference>
<name>A0A433IZ22_9PROT</name>
<dbReference type="EMBL" id="RZIJ01000080">
    <property type="protein sequence ID" value="RUQ58906.1"/>
    <property type="molecule type" value="Genomic_DNA"/>
</dbReference>
<feature type="compositionally biased region" description="Basic residues" evidence="4">
    <location>
        <begin position="151"/>
        <end position="164"/>
    </location>
</feature>
<gene>
    <name evidence="6" type="ORF">EJ913_31260</name>
</gene>
<keyword evidence="7" id="KW-1185">Reference proteome</keyword>
<feature type="region of interest" description="Disordered" evidence="4">
    <location>
        <begin position="139"/>
        <end position="166"/>
    </location>
</feature>
<dbReference type="Proteomes" id="UP000280346">
    <property type="component" value="Unassembled WGS sequence"/>
</dbReference>
<dbReference type="PANTHER" id="PTHR35528">
    <property type="entry name" value="BLL1675 PROTEIN"/>
    <property type="match status" value="1"/>
</dbReference>
<reference evidence="6 7" key="1">
    <citation type="submission" date="2018-12" db="EMBL/GenBank/DDBJ databases">
        <authorList>
            <person name="Yang Y."/>
        </authorList>
    </citation>
    <scope>NUCLEOTIDE SEQUENCE [LARGE SCALE GENOMIC DNA]</scope>
    <source>
        <strain evidence="6 7">GSF71</strain>
    </source>
</reference>
<keyword evidence="3" id="KW-0233">DNA recombination</keyword>
<evidence type="ECO:0000259" key="5">
    <source>
        <dbReference type="Pfam" id="PF13610"/>
    </source>
</evidence>
<dbReference type="InterPro" id="IPR052183">
    <property type="entry name" value="IS_Transposase"/>
</dbReference>
<protein>
    <submittedName>
        <fullName evidence="6">IS6 family transposase</fullName>
    </submittedName>
</protein>
<comment type="caution">
    <text evidence="6">The sequence shown here is derived from an EMBL/GenBank/DDBJ whole genome shotgun (WGS) entry which is preliminary data.</text>
</comment>
<dbReference type="GO" id="GO:0032196">
    <property type="term" value="P:transposition"/>
    <property type="evidence" value="ECO:0007669"/>
    <property type="project" value="UniProtKB-KW"/>
</dbReference>
<dbReference type="GO" id="GO:0006310">
    <property type="term" value="P:DNA recombination"/>
    <property type="evidence" value="ECO:0007669"/>
    <property type="project" value="UniProtKB-KW"/>
</dbReference>